<dbReference type="GO" id="GO:0016829">
    <property type="term" value="F:lyase activity"/>
    <property type="evidence" value="ECO:0007669"/>
    <property type="project" value="UniProtKB-KW"/>
</dbReference>
<name>A0A7C9VPX3_9BRAD</name>
<organism evidence="1 2">
    <name type="scientific">Candidatus Afipia apatlaquensis</name>
    <dbReference type="NCBI Taxonomy" id="2712852"/>
    <lineage>
        <taxon>Bacteria</taxon>
        <taxon>Pseudomonadati</taxon>
        <taxon>Pseudomonadota</taxon>
        <taxon>Alphaproteobacteria</taxon>
        <taxon>Hyphomicrobiales</taxon>
        <taxon>Nitrobacteraceae</taxon>
        <taxon>Afipia</taxon>
    </lineage>
</organism>
<keyword evidence="2" id="KW-1185">Reference proteome</keyword>
<protein>
    <submittedName>
        <fullName evidence="1">Phosphonate C-P lyase system protein PhnH</fullName>
    </submittedName>
</protein>
<evidence type="ECO:0000313" key="2">
    <source>
        <dbReference type="Proteomes" id="UP000480266"/>
    </source>
</evidence>
<dbReference type="GO" id="GO:0019634">
    <property type="term" value="P:organic phosphonate metabolic process"/>
    <property type="evidence" value="ECO:0007669"/>
    <property type="project" value="InterPro"/>
</dbReference>
<dbReference type="NCBIfam" id="TIGR03292">
    <property type="entry name" value="PhnH_redo"/>
    <property type="match status" value="1"/>
</dbReference>
<sequence>MTLHASLGSSGGFVDPVQSSQSVFRSVMNALARPGSVQTVAEGVHAPSPMMTATAAVSLALFDHDTPIWIDDRFSAEPAIDTWLRFQTGAPLTSDASRAAFALIHDGAALPDFEGFAPGTPEYPDRSTTLVIQVGTLTEGPAQTLSGPGIRGTSTLRAGGLHSDFAERMQANHALFPRGVDLLLVCGAELVALPRSTLITVRGA</sequence>
<dbReference type="InterPro" id="IPR038058">
    <property type="entry name" value="PhnH-like_sp"/>
</dbReference>
<dbReference type="PIRSF" id="PIRSF020680">
    <property type="entry name" value="PhnH"/>
    <property type="match status" value="1"/>
</dbReference>
<proteinExistence type="predicted"/>
<dbReference type="Pfam" id="PF05845">
    <property type="entry name" value="PhnH"/>
    <property type="match status" value="1"/>
</dbReference>
<dbReference type="InterPro" id="IPR008772">
    <property type="entry name" value="Phosphonate_metab_PhnH"/>
</dbReference>
<accession>A0A7C9VPX3</accession>
<reference evidence="1" key="1">
    <citation type="submission" date="2020-02" db="EMBL/GenBank/DDBJ databases">
        <title>Draft genome sequence of Candidatus Afipia apatlaquensis IBT-C3, a potential strain for decolorization of textile dyes.</title>
        <authorList>
            <person name="Sanchez-Reyes A."/>
            <person name="Breton-Deval L."/>
            <person name="Mangelson H."/>
            <person name="Sanchez-Flores A."/>
        </authorList>
    </citation>
    <scope>NUCLEOTIDE SEQUENCE [LARGE SCALE GENOMIC DNA]</scope>
    <source>
        <strain evidence="1">IBT-C3</strain>
    </source>
</reference>
<evidence type="ECO:0000313" key="1">
    <source>
        <dbReference type="EMBL" id="NGX97771.1"/>
    </source>
</evidence>
<dbReference type="EMBL" id="JAAMRR010001118">
    <property type="protein sequence ID" value="NGX97771.1"/>
    <property type="molecule type" value="Genomic_DNA"/>
</dbReference>
<dbReference type="Proteomes" id="UP000480266">
    <property type="component" value="Unassembled WGS sequence"/>
</dbReference>
<dbReference type="AlphaFoldDB" id="A0A7C9VPX3"/>
<keyword evidence="1" id="KW-0456">Lyase</keyword>
<dbReference type="Gene3D" id="3.40.50.11310">
    <property type="entry name" value="Bacterial phosphonate metabolism protein PhnH"/>
    <property type="match status" value="1"/>
</dbReference>
<dbReference type="SUPFAM" id="SSF159709">
    <property type="entry name" value="PhnH-like"/>
    <property type="match status" value="1"/>
</dbReference>
<comment type="caution">
    <text evidence="1">The sequence shown here is derived from an EMBL/GenBank/DDBJ whole genome shotgun (WGS) entry which is preliminary data.</text>
</comment>
<gene>
    <name evidence="1" type="primary">phnH</name>
    <name evidence="1" type="ORF">G4V63_21955</name>
</gene>